<evidence type="ECO:0000313" key="3">
    <source>
        <dbReference type="Proteomes" id="UP001151760"/>
    </source>
</evidence>
<comment type="caution">
    <text evidence="2">The sequence shown here is derived from an EMBL/GenBank/DDBJ whole genome shotgun (WGS) entry which is preliminary data.</text>
</comment>
<sequence length="369" mass="42203">MVAFLSKPQGSEGFHQIVDFLNASHIRYALTETSTIYVSLINQFWCTASVGTLDNGEIELITTVDGHEKSITEASVRNLKLADADGISTLPTTEIFKQLAFGAERLFNLPNEPPVGEGNTSRSGEGSMQLLELMEICTKLSDKATTLEDEFRSTKEVYNKSSYLLSLKSKRIDNKLKLKRRSTIVNSSEDEEASLDIEDPSKQGRMIEEIDQDENVNLVKSIGGLSTNGVDEELAKKLFEEEQARFNAEQEARFKVEQEQERIDFETTLELQKQLDEREENRSFSVAEVRKNMCMYLKNQEGYKLSHFKGMKYEEIRPIFERDEKEKKKDEESSKQVEEETVQKEDVIPEQVVKESSRKAEEMKEGFKT</sequence>
<protein>
    <submittedName>
        <fullName evidence="2">Uncharacterized protein</fullName>
    </submittedName>
</protein>
<feature type="region of interest" description="Disordered" evidence="1">
    <location>
        <begin position="319"/>
        <end position="369"/>
    </location>
</feature>
<proteinExistence type="predicted"/>
<accession>A0ABQ5AWG3</accession>
<evidence type="ECO:0000256" key="1">
    <source>
        <dbReference type="SAM" id="MobiDB-lite"/>
    </source>
</evidence>
<gene>
    <name evidence="2" type="ORF">Tco_0841472</name>
</gene>
<evidence type="ECO:0000313" key="2">
    <source>
        <dbReference type="EMBL" id="GJT07010.1"/>
    </source>
</evidence>
<name>A0ABQ5AWG3_9ASTR</name>
<organism evidence="2 3">
    <name type="scientific">Tanacetum coccineum</name>
    <dbReference type="NCBI Taxonomy" id="301880"/>
    <lineage>
        <taxon>Eukaryota</taxon>
        <taxon>Viridiplantae</taxon>
        <taxon>Streptophyta</taxon>
        <taxon>Embryophyta</taxon>
        <taxon>Tracheophyta</taxon>
        <taxon>Spermatophyta</taxon>
        <taxon>Magnoliopsida</taxon>
        <taxon>eudicotyledons</taxon>
        <taxon>Gunneridae</taxon>
        <taxon>Pentapetalae</taxon>
        <taxon>asterids</taxon>
        <taxon>campanulids</taxon>
        <taxon>Asterales</taxon>
        <taxon>Asteraceae</taxon>
        <taxon>Asteroideae</taxon>
        <taxon>Anthemideae</taxon>
        <taxon>Anthemidinae</taxon>
        <taxon>Tanacetum</taxon>
    </lineage>
</organism>
<reference evidence="2" key="2">
    <citation type="submission" date="2022-01" db="EMBL/GenBank/DDBJ databases">
        <authorList>
            <person name="Yamashiro T."/>
            <person name="Shiraishi A."/>
            <person name="Satake H."/>
            <person name="Nakayama K."/>
        </authorList>
    </citation>
    <scope>NUCLEOTIDE SEQUENCE</scope>
</reference>
<keyword evidence="3" id="KW-1185">Reference proteome</keyword>
<dbReference type="EMBL" id="BQNB010012716">
    <property type="protein sequence ID" value="GJT07010.1"/>
    <property type="molecule type" value="Genomic_DNA"/>
</dbReference>
<reference evidence="2" key="1">
    <citation type="journal article" date="2022" name="Int. J. Mol. Sci.">
        <title>Draft Genome of Tanacetum Coccineum: Genomic Comparison of Closely Related Tanacetum-Family Plants.</title>
        <authorList>
            <person name="Yamashiro T."/>
            <person name="Shiraishi A."/>
            <person name="Nakayama K."/>
            <person name="Satake H."/>
        </authorList>
    </citation>
    <scope>NUCLEOTIDE SEQUENCE</scope>
</reference>
<dbReference type="Proteomes" id="UP001151760">
    <property type="component" value="Unassembled WGS sequence"/>
</dbReference>